<evidence type="ECO:0000313" key="3">
    <source>
        <dbReference type="Proteomes" id="UP000826550"/>
    </source>
</evidence>
<reference evidence="2 3" key="1">
    <citation type="submission" date="2020-01" db="EMBL/GenBank/DDBJ databases">
        <title>Vast differences in strain-level diversity in the gut microbiota of two closely related honey bee species.</title>
        <authorList>
            <person name="Ellegaard K.M."/>
            <person name="Suenami S."/>
            <person name="Miyazaki R."/>
            <person name="Engel P."/>
        </authorList>
    </citation>
    <scope>NUCLEOTIDE SEQUENCE [LARGE SCALE GENOMIC DNA]</scope>
    <source>
        <strain evidence="2 3">ESL0416</strain>
    </source>
</reference>
<feature type="domain" description="Competence protein CoiA nuclease-like" evidence="1">
    <location>
        <begin position="64"/>
        <end position="183"/>
    </location>
</feature>
<dbReference type="RefSeq" id="WP_220220945.1">
    <property type="nucleotide sequence ID" value="NZ_CP048268.1"/>
</dbReference>
<keyword evidence="3" id="KW-1185">Reference proteome</keyword>
<accession>A0ABX8WBI8</accession>
<evidence type="ECO:0000313" key="2">
    <source>
        <dbReference type="EMBL" id="QYN52531.1"/>
    </source>
</evidence>
<sequence length="282" mass="33085">MYAAFWNNKLVTAIDEAEKVKNALVKKKKNHYFCPHCSQEVQLVVKAGTAYFRHQPGEVNLAGEKDEHARSKNLLKIALMQAKFSAQTEVTLASGQLRADVLASPRLAFEVQCAPLSEAEFNHRHLLYRQNGIKDIWLVGKRHYLTREIKKSQLIFFRENKLWHNYYFEINPYQKILRLKFNVQREPLTNLIQYQSTNFALSKSGLRQLWHFQPQLITYNVNPRAQKSYLQTQIMQKSTKGLRIAAQLYQNHLTIDDLPNWVYERFRPVKSPDNITLFLHQA</sequence>
<organism evidence="2 3">
    <name type="scientific">Lactobacillus panisapium</name>
    <dbReference type="NCBI Taxonomy" id="2012495"/>
    <lineage>
        <taxon>Bacteria</taxon>
        <taxon>Bacillati</taxon>
        <taxon>Bacillota</taxon>
        <taxon>Bacilli</taxon>
        <taxon>Lactobacillales</taxon>
        <taxon>Lactobacillaceae</taxon>
        <taxon>Lactobacillus</taxon>
    </lineage>
</organism>
<name>A0ABX8WBI8_9LACO</name>
<proteinExistence type="predicted"/>
<gene>
    <name evidence="2" type="ORF">GYM71_03555</name>
</gene>
<dbReference type="Pfam" id="PF06054">
    <property type="entry name" value="CoiA_nuc"/>
    <property type="match status" value="1"/>
</dbReference>
<dbReference type="EMBL" id="CP048268">
    <property type="protein sequence ID" value="QYN52531.1"/>
    <property type="molecule type" value="Genomic_DNA"/>
</dbReference>
<evidence type="ECO:0000259" key="1">
    <source>
        <dbReference type="Pfam" id="PF06054"/>
    </source>
</evidence>
<protein>
    <submittedName>
        <fullName evidence="2">Competence protein</fullName>
    </submittedName>
</protein>
<dbReference type="Proteomes" id="UP000826550">
    <property type="component" value="Chromosome"/>
</dbReference>
<dbReference type="InterPro" id="IPR010330">
    <property type="entry name" value="CoiA_nuc"/>
</dbReference>